<dbReference type="InterPro" id="IPR038718">
    <property type="entry name" value="SNF2-like_sf"/>
</dbReference>
<evidence type="ECO:0000313" key="5">
    <source>
        <dbReference type="EMBL" id="KAL3809169.1"/>
    </source>
</evidence>
<feature type="domain" description="Helicase C-terminal" evidence="4">
    <location>
        <begin position="595"/>
        <end position="754"/>
    </location>
</feature>
<gene>
    <name evidence="5" type="ORF">ACHAXA_010627</name>
</gene>
<dbReference type="InterPro" id="IPR049730">
    <property type="entry name" value="SNF2/RAD54-like_C"/>
</dbReference>
<feature type="compositionally biased region" description="Acidic residues" evidence="2">
    <location>
        <begin position="73"/>
        <end position="94"/>
    </location>
</feature>
<reference evidence="5 6" key="1">
    <citation type="submission" date="2024-10" db="EMBL/GenBank/DDBJ databases">
        <title>Updated reference genomes for cyclostephanoid diatoms.</title>
        <authorList>
            <person name="Roberts W.R."/>
            <person name="Alverson A.J."/>
        </authorList>
    </citation>
    <scope>NUCLEOTIDE SEQUENCE [LARGE SCALE GENOMIC DNA]</scope>
    <source>
        <strain evidence="5 6">AJA228-03</strain>
    </source>
</reference>
<feature type="region of interest" description="Disordered" evidence="2">
    <location>
        <begin position="1140"/>
        <end position="1159"/>
    </location>
</feature>
<organism evidence="5 6">
    <name type="scientific">Cyclostephanos tholiformis</name>
    <dbReference type="NCBI Taxonomy" id="382380"/>
    <lineage>
        <taxon>Eukaryota</taxon>
        <taxon>Sar</taxon>
        <taxon>Stramenopiles</taxon>
        <taxon>Ochrophyta</taxon>
        <taxon>Bacillariophyta</taxon>
        <taxon>Coscinodiscophyceae</taxon>
        <taxon>Thalassiosirophycidae</taxon>
        <taxon>Stephanodiscales</taxon>
        <taxon>Stephanodiscaceae</taxon>
        <taxon>Cyclostephanos</taxon>
    </lineage>
</organism>
<keyword evidence="1" id="KW-0378">Hydrolase</keyword>
<dbReference type="InterPro" id="IPR011011">
    <property type="entry name" value="Znf_FYVE_PHD"/>
</dbReference>
<evidence type="ECO:0000256" key="1">
    <source>
        <dbReference type="ARBA" id="ARBA00022801"/>
    </source>
</evidence>
<dbReference type="InterPro" id="IPR014001">
    <property type="entry name" value="Helicase_ATP-bd"/>
</dbReference>
<feature type="region of interest" description="Disordered" evidence="2">
    <location>
        <begin position="1"/>
        <end position="133"/>
    </location>
</feature>
<dbReference type="GO" id="GO:0016787">
    <property type="term" value="F:hydrolase activity"/>
    <property type="evidence" value="ECO:0007669"/>
    <property type="project" value="UniProtKB-KW"/>
</dbReference>
<dbReference type="CDD" id="cd17919">
    <property type="entry name" value="DEXHc_Snf"/>
    <property type="match status" value="1"/>
</dbReference>
<dbReference type="SMART" id="SM00487">
    <property type="entry name" value="DEXDc"/>
    <property type="match status" value="1"/>
</dbReference>
<dbReference type="Pfam" id="PF00176">
    <property type="entry name" value="SNF2-rel_dom"/>
    <property type="match status" value="1"/>
</dbReference>
<dbReference type="InterPro" id="IPR027417">
    <property type="entry name" value="P-loop_NTPase"/>
</dbReference>
<evidence type="ECO:0000259" key="3">
    <source>
        <dbReference type="PROSITE" id="PS51192"/>
    </source>
</evidence>
<dbReference type="InterPro" id="IPR001650">
    <property type="entry name" value="Helicase_C-like"/>
</dbReference>
<dbReference type="Proteomes" id="UP001530377">
    <property type="component" value="Unassembled WGS sequence"/>
</dbReference>
<dbReference type="Gene3D" id="3.40.50.300">
    <property type="entry name" value="P-loop containing nucleotide triphosphate hydrolases"/>
    <property type="match status" value="1"/>
</dbReference>
<evidence type="ECO:0000313" key="6">
    <source>
        <dbReference type="Proteomes" id="UP001530377"/>
    </source>
</evidence>
<name>A0ABD3R839_9STRA</name>
<dbReference type="EMBL" id="JALLPB020000433">
    <property type="protein sequence ID" value="KAL3809169.1"/>
    <property type="molecule type" value="Genomic_DNA"/>
</dbReference>
<dbReference type="Gene3D" id="3.30.40.10">
    <property type="entry name" value="Zinc/RING finger domain, C3HC4 (zinc finger)"/>
    <property type="match status" value="1"/>
</dbReference>
<evidence type="ECO:0000259" key="4">
    <source>
        <dbReference type="PROSITE" id="PS51194"/>
    </source>
</evidence>
<evidence type="ECO:0000256" key="2">
    <source>
        <dbReference type="SAM" id="MobiDB-lite"/>
    </source>
</evidence>
<sequence length="1159" mass="129243">MASSSAYPVVPPPSNNDNAAVAFVPPTSSSSSVVVVKDDPATTTTTKLSSHHRVSLSPDYMPSLSTATATVINEEDEAKEDEEDEDKEEHEDKDDDRPIIDLAASDDDDEAGRRVLPPANDPPRRSGRKRTSTTMIIDGHIVKTSNNYVVTGVNYVHGAHKADAPKEAKKARQSAIARPAADDATKGRVVPEHVSRRSAHNDAIRARAVMDESRRLDFMAENVDILEPFLDEKVRARLSYHRGGMRPVAGKDGAGGVTPPLASQPDIVVTPMRDYQMIGLEWMIGMHSRGLPFVLGDEMGLGKTLQTIALIAYLRENVEGHVGPTLVVCPLSVLYSWCAELDKHAPTLKHFRFHSSCPKEREVQKHAMLHDVLSYDVIVTTYEMIKNPLLANLVSNTHFNLCVLDEGHVIKSMTSQIAESVRRIHCQCRVVLTGTPLQNNLVELYAILNYLYPQYFTTPQRFESAFDIGHNRIDPDMLLKANRLLKLFMIRRLKEEVEKLMPKKIETKILCPLSSSQIFWYKGFLMNEVESLIKLTEAEDYNDPNASVGKHLMLRNLIMQLRKACLHPYLFDFAEPDANDTTVEELIATSGKLAILDKLLLSMFKNGHRTCIFSQFTGMLDILEDYCALRGWRYCRFDGSTPRAQRNHIINQFNAPGSQVFIFLMSTRSGGLGINLQTADTCILYDSDWNPQPDLQAMARVHRIGQTKAVHVYRLLSAGTVEERIVERAEKKLYLDQMVNRGSSNRDVEDAGLSTSELLATLTFGSNAVFSSSNDLPTDLDIEKLTDRARSEDCSDGKLRGGAAQTAADYDMDRELTDTRRFCGVDFRKLREEKEAREKELFLGKGPKSKLLNRLKQDWKMVQTGESLDDMGKGKRDRKCRLIQVKSNGSGWGTSHVPVLAMNDYDLQSGEPSSWGRETKKIVSIEKKRVVNDFIHQDFCQICGDGGLLIECPRCPVSVHIHCCGIKPGNFQCCTHHHCAMCSKTALGAGGLLYRCQSCPNAWCPDCIPEKPHRYLGTNVQRFEELSFNGNPLYYYIHCSSQCEEVARLEFGFKDISKSKKCPPSLDVTYAFGKDALDIKSLTKKFKEASEGKSSSWSIRKPISTDGVSSPRKQTPLVKASVAATGGVVDLWSLSPQKRNPTVQARAATAGGQANRGYI</sequence>
<keyword evidence="6" id="KW-1185">Reference proteome</keyword>
<dbReference type="SUPFAM" id="SSF57903">
    <property type="entry name" value="FYVE/PHD zinc finger"/>
    <property type="match status" value="1"/>
</dbReference>
<dbReference type="InterPro" id="IPR000330">
    <property type="entry name" value="SNF2_N"/>
</dbReference>
<dbReference type="AlphaFoldDB" id="A0ABD3R839"/>
<dbReference type="PROSITE" id="PS51192">
    <property type="entry name" value="HELICASE_ATP_BIND_1"/>
    <property type="match status" value="1"/>
</dbReference>
<dbReference type="InterPro" id="IPR013083">
    <property type="entry name" value="Znf_RING/FYVE/PHD"/>
</dbReference>
<feature type="domain" description="Helicase ATP-binding" evidence="3">
    <location>
        <begin position="284"/>
        <end position="454"/>
    </location>
</feature>
<dbReference type="PROSITE" id="PS51194">
    <property type="entry name" value="HELICASE_CTER"/>
    <property type="match status" value="1"/>
</dbReference>
<dbReference type="CDD" id="cd18793">
    <property type="entry name" value="SF2_C_SNF"/>
    <property type="match status" value="1"/>
</dbReference>
<accession>A0ABD3R839</accession>
<dbReference type="Gene3D" id="3.40.50.10810">
    <property type="entry name" value="Tandem AAA-ATPase domain"/>
    <property type="match status" value="1"/>
</dbReference>
<dbReference type="Pfam" id="PF00271">
    <property type="entry name" value="Helicase_C"/>
    <property type="match status" value="1"/>
</dbReference>
<protein>
    <submittedName>
        <fullName evidence="5">Uncharacterized protein</fullName>
    </submittedName>
</protein>
<dbReference type="SUPFAM" id="SSF52540">
    <property type="entry name" value="P-loop containing nucleoside triphosphate hydrolases"/>
    <property type="match status" value="2"/>
</dbReference>
<comment type="caution">
    <text evidence="5">The sequence shown here is derived from an EMBL/GenBank/DDBJ whole genome shotgun (WGS) entry which is preliminary data.</text>
</comment>
<dbReference type="SMART" id="SM00490">
    <property type="entry name" value="HELICc"/>
    <property type="match status" value="1"/>
</dbReference>
<dbReference type="PANTHER" id="PTHR10799">
    <property type="entry name" value="SNF2/RAD54 HELICASE FAMILY"/>
    <property type="match status" value="1"/>
</dbReference>
<proteinExistence type="predicted"/>